<dbReference type="PROSITE" id="PS51777">
    <property type="entry name" value="RH2"/>
    <property type="match status" value="1"/>
</dbReference>
<keyword evidence="9" id="KW-0458">Lysosome</keyword>
<proteinExistence type="inferred from homology"/>
<dbReference type="PANTHER" id="PTHR13886">
    <property type="entry name" value="JNK/SAPK-ASSOCIATED PROTEIN"/>
    <property type="match status" value="1"/>
</dbReference>
<feature type="compositionally biased region" description="Polar residues" evidence="16">
    <location>
        <begin position="529"/>
        <end position="554"/>
    </location>
</feature>
<dbReference type="InterPro" id="IPR036322">
    <property type="entry name" value="WD40_repeat_dom_sf"/>
</dbReference>
<dbReference type="STRING" id="32507.ENSNBRP00000008437"/>
<evidence type="ECO:0000259" key="18">
    <source>
        <dbReference type="PROSITE" id="PS51777"/>
    </source>
</evidence>
<dbReference type="Proteomes" id="UP000261580">
    <property type="component" value="Unassembled WGS sequence"/>
</dbReference>
<dbReference type="Pfam" id="PF19056">
    <property type="entry name" value="WD40_2"/>
    <property type="match status" value="1"/>
</dbReference>
<evidence type="ECO:0000256" key="11">
    <source>
        <dbReference type="ARBA" id="ARBA00071160"/>
    </source>
</evidence>
<evidence type="ECO:0000256" key="13">
    <source>
        <dbReference type="ARBA" id="ARBA00077184"/>
    </source>
</evidence>
<feature type="region of interest" description="Disordered" evidence="16">
    <location>
        <begin position="845"/>
        <end position="874"/>
    </location>
</feature>
<reference evidence="19" key="1">
    <citation type="submission" date="2025-08" db="UniProtKB">
        <authorList>
            <consortium name="Ensembl"/>
        </authorList>
    </citation>
    <scope>IDENTIFICATION</scope>
</reference>
<dbReference type="PANTHER" id="PTHR13886:SF2">
    <property type="entry name" value="C-JUN-AMINO-TERMINAL KINASE-INTERACTING PROTEIN 4"/>
    <property type="match status" value="1"/>
</dbReference>
<feature type="region of interest" description="Disordered" evidence="16">
    <location>
        <begin position="527"/>
        <end position="587"/>
    </location>
</feature>
<feature type="domain" description="RH2" evidence="18">
    <location>
        <begin position="457"/>
        <end position="528"/>
    </location>
</feature>
<dbReference type="GO" id="GO:0008432">
    <property type="term" value="F:JUN kinase binding"/>
    <property type="evidence" value="ECO:0007669"/>
    <property type="project" value="TreeGrafter"/>
</dbReference>
<feature type="coiled-coil region" evidence="15">
    <location>
        <begin position="381"/>
        <end position="485"/>
    </location>
</feature>
<evidence type="ECO:0000256" key="8">
    <source>
        <dbReference type="ARBA" id="ARBA00023136"/>
    </source>
</evidence>
<evidence type="ECO:0000256" key="9">
    <source>
        <dbReference type="ARBA" id="ARBA00023228"/>
    </source>
</evidence>
<evidence type="ECO:0000256" key="1">
    <source>
        <dbReference type="ARBA" id="ARBA00004556"/>
    </source>
</evidence>
<dbReference type="GO" id="GO:0016192">
    <property type="term" value="P:vesicle-mediated transport"/>
    <property type="evidence" value="ECO:0007669"/>
    <property type="project" value="TreeGrafter"/>
</dbReference>
<feature type="compositionally biased region" description="Polar residues" evidence="16">
    <location>
        <begin position="779"/>
        <end position="788"/>
    </location>
</feature>
<comment type="function">
    <text evidence="10">The JNK-interacting protein (JIP) group of scaffold proteins selectively mediates JNK signaling by aggregating specific components of the MAPK cascade to form a functional JNK signaling module. Regulates lysosomal positioning by acting as an adapter protein which links PIP4P1-positive lysosomes to the dynein-dynactin complex. Assists PIKFYVE selective functionality in microtubule-based endosome-to-TGN trafficking.</text>
</comment>
<dbReference type="InterPro" id="IPR039911">
    <property type="entry name" value="JIP3/JIP4"/>
</dbReference>
<evidence type="ECO:0000256" key="4">
    <source>
        <dbReference type="ARBA" id="ARBA00022490"/>
    </source>
</evidence>
<evidence type="ECO:0000256" key="16">
    <source>
        <dbReference type="SAM" id="MobiDB-lite"/>
    </source>
</evidence>
<evidence type="ECO:0000313" key="19">
    <source>
        <dbReference type="Ensembl" id="ENSNBRP00000008437.1"/>
    </source>
</evidence>
<dbReference type="GO" id="GO:0030159">
    <property type="term" value="F:signaling receptor complex adaptor activity"/>
    <property type="evidence" value="ECO:0007669"/>
    <property type="project" value="TreeGrafter"/>
</dbReference>
<reference evidence="19" key="2">
    <citation type="submission" date="2025-09" db="UniProtKB">
        <authorList>
            <consortium name="Ensembl"/>
        </authorList>
    </citation>
    <scope>IDENTIFICATION</scope>
</reference>
<dbReference type="Gene3D" id="1.20.58.1770">
    <property type="match status" value="1"/>
</dbReference>
<dbReference type="PROSITE" id="PS51776">
    <property type="entry name" value="RH1"/>
    <property type="match status" value="1"/>
</dbReference>
<feature type="domain" description="RH1" evidence="17">
    <location>
        <begin position="6"/>
        <end position="94"/>
    </location>
</feature>
<dbReference type="GeneTree" id="ENSGT00940000153496"/>
<dbReference type="Pfam" id="PF09744">
    <property type="entry name" value="RH1"/>
    <property type="match status" value="1"/>
</dbReference>
<dbReference type="InterPro" id="IPR034743">
    <property type="entry name" value="RH1"/>
</dbReference>
<evidence type="ECO:0000256" key="14">
    <source>
        <dbReference type="ARBA" id="ARBA00078388"/>
    </source>
</evidence>
<dbReference type="Bgee" id="ENSNBRG00000006506">
    <property type="expression patterns" value="Expressed in camera-type eye and 3 other cell types or tissues"/>
</dbReference>
<dbReference type="Gene3D" id="2.130.10.10">
    <property type="entry name" value="YVTN repeat-like/Quinoprotein amine dehydrogenase"/>
    <property type="match status" value="1"/>
</dbReference>
<feature type="compositionally biased region" description="Low complexity" evidence="16">
    <location>
        <begin position="762"/>
        <end position="774"/>
    </location>
</feature>
<evidence type="ECO:0000313" key="20">
    <source>
        <dbReference type="Proteomes" id="UP000261580"/>
    </source>
</evidence>
<dbReference type="InterPro" id="IPR032486">
    <property type="entry name" value="JIP_LZII"/>
</dbReference>
<dbReference type="GO" id="GO:0005829">
    <property type="term" value="C:cytosol"/>
    <property type="evidence" value="ECO:0007669"/>
    <property type="project" value="UniProtKB-ARBA"/>
</dbReference>
<organism evidence="19 20">
    <name type="scientific">Neolamprologus brichardi</name>
    <name type="common">Fairy cichlid</name>
    <name type="synonym">Lamprologus brichardi</name>
    <dbReference type="NCBI Taxonomy" id="32507"/>
    <lineage>
        <taxon>Eukaryota</taxon>
        <taxon>Metazoa</taxon>
        <taxon>Chordata</taxon>
        <taxon>Craniata</taxon>
        <taxon>Vertebrata</taxon>
        <taxon>Euteleostomi</taxon>
        <taxon>Actinopterygii</taxon>
        <taxon>Neopterygii</taxon>
        <taxon>Teleostei</taxon>
        <taxon>Neoteleostei</taxon>
        <taxon>Acanthomorphata</taxon>
        <taxon>Ovalentaria</taxon>
        <taxon>Cichlomorphae</taxon>
        <taxon>Cichliformes</taxon>
        <taxon>Cichlidae</taxon>
        <taxon>African cichlids</taxon>
        <taxon>Pseudocrenilabrinae</taxon>
        <taxon>Lamprologini</taxon>
        <taxon>Neolamprologus</taxon>
    </lineage>
</organism>
<dbReference type="GO" id="GO:0048471">
    <property type="term" value="C:perinuclear region of cytoplasm"/>
    <property type="evidence" value="ECO:0007669"/>
    <property type="project" value="UniProtKB-SubCell"/>
</dbReference>
<dbReference type="InterPro" id="IPR034744">
    <property type="entry name" value="RH2"/>
</dbReference>
<feature type="compositionally biased region" description="Polar residues" evidence="16">
    <location>
        <begin position="225"/>
        <end position="242"/>
    </location>
</feature>
<dbReference type="FunFam" id="2.130.10.10:FF:000700">
    <property type="entry name" value="Sperm-associated antigen 9a"/>
    <property type="match status" value="1"/>
</dbReference>
<protein>
    <recommendedName>
        <fullName evidence="11">C-Jun-amino-terminal kinase-interacting protein 4</fullName>
    </recommendedName>
    <alternativeName>
        <fullName evidence="13">JNK-associated leucine-zipper protein</fullName>
    </alternativeName>
    <alternativeName>
        <fullName evidence="14">Mitogen-activated protein kinase 8-interacting protein 4</fullName>
    </alternativeName>
    <alternativeName>
        <fullName evidence="12">Sperm-associated antigen 9</fullName>
    </alternativeName>
</protein>
<feature type="compositionally biased region" description="Low complexity" evidence="16">
    <location>
        <begin position="1171"/>
        <end position="1181"/>
    </location>
</feature>
<evidence type="ECO:0000256" key="12">
    <source>
        <dbReference type="ARBA" id="ARBA00075367"/>
    </source>
</evidence>
<dbReference type="OMA" id="EGWRFAD"/>
<dbReference type="GO" id="GO:0005765">
    <property type="term" value="C:lysosomal membrane"/>
    <property type="evidence" value="ECO:0007669"/>
    <property type="project" value="UniProtKB-SubCell"/>
</dbReference>
<evidence type="ECO:0000256" key="3">
    <source>
        <dbReference type="ARBA" id="ARBA00009866"/>
    </source>
</evidence>
<keyword evidence="20" id="KW-1185">Reference proteome</keyword>
<sequence length="1237" mass="137022">MELEDGVVYQDDPGTSAMMSERVSGLANSIYREFERLIGKYDEDVVKELMPLVVAVLENLDSVFAENQEHEVELELLKEDNEQLITQYEREKALRKHAEEKFIEFEDTHEQEKKDLQSHVDRMESHSRQLELKIKNYADQIGRLEERELDLKKEYNSLHQRHTEMIHNYMEHVERIKMQQISETSESSAVGRVRRERPLSLGIFPSSGGASLLIPDPQARAETLGTESWRFTDSSQPRSNTSLKDELSDFTGSKSATPMSTTASDMEREDGNSKSTEVQAAPGTRTISVGQPENEDSSDVKDIIESTPELDMDLIGYRPCSTPTKGIENMAFDRNTDSLFEELSSAGTGLIGDVDEGADLLGMGREVENLIMENSQLLETKNALNVVNKDLIQKVDELTSEKEMLEGDLEALLQAKSKLEEKNKELEEELKKVRLEMEEAKHKANEEEESDLPTAQKKRFTRVEMARVLMERNQYKERLMELQEAVRWTEMIRASRENPTISEKKKSSIWQFFSRLFSSSSSAPAVKFESQSNTKYSTPGSTVKRSSTFSQFPTEKSKTFDFLNEDSPSRKEQKRSQYRQVKAHVQKEDGRVTAHGWSLPSKYKVANGGQVENKMNLPVPVYLRPLDQKDASMKLWCAAGVNLSGGRAFSSSELSKQTKGSQSSLDQLEQESKKEKELIVQDEMSSRVWVCTSTHSSTKVMVLDATQPSDLLDSFYACNTHIVCIASVPGVLETDYPAGEAVPQDLESSQGDAASLAGSVASVGSAGSDSASAAEGTTAIPQTATPTVELSRETSPAEDGVPTAEEATEATEANAGVGEEGEEDQGADQNQPGIYTEHVFTDPLGVEPTDSLVAESQRGSRQDGVTSLAEDSDPSEIEVLRMSSALPTMWLGAQNGCLYVHSSVARWRKCLHAIKLKDSILSIVHVKGRVLVALADGTLAIFHRGIDGQWDLTNYHLLDLGRPHHSIRCMTVVHDKVWCGYRNKIYVIQPKAMRIEKSFDAHPRKESQVRQLAWVGDGIWVSIRLDSTLRLFHAHTYQHLQDVDIEPYVSKMLGTGKLGFSFVRITALVVSCNRLWVGTGNGVIISIPLSEANRTTGTVPNRPGSAVRVYGDDSSVTDCAMPGSFVPYCSMAHAQLCFHGHRDAVKFFVTVPGQAMPPPGGADSGSDDPASESSDTATSETKTYLVMSGGEGYIDFRMGDEVGELDGLSESTASLQSAPAKNERSHLIVWQVTTSHD</sequence>
<feature type="region of interest" description="Disordered" evidence="16">
    <location>
        <begin position="225"/>
        <end position="300"/>
    </location>
</feature>
<feature type="compositionally biased region" description="Polar residues" evidence="16">
    <location>
        <begin position="250"/>
        <end position="264"/>
    </location>
</feature>
<dbReference type="Pfam" id="PF16471">
    <property type="entry name" value="JIP_LZII"/>
    <property type="match status" value="1"/>
</dbReference>
<feature type="region of interest" description="Disordered" evidence="16">
    <location>
        <begin position="762"/>
        <end position="833"/>
    </location>
</feature>
<keyword evidence="6" id="KW-0007">Acetylation</keyword>
<accession>A0A3Q4GXB5</accession>
<name>A0A3Q4GXB5_NEOBR</name>
<feature type="region of interest" description="Disordered" evidence="16">
    <location>
        <begin position="1156"/>
        <end position="1182"/>
    </location>
</feature>
<comment type="similarity">
    <text evidence="3">Belongs to the JIP scaffold family.</text>
</comment>
<evidence type="ECO:0000256" key="10">
    <source>
        <dbReference type="ARBA" id="ARBA00056878"/>
    </source>
</evidence>
<evidence type="ECO:0000256" key="5">
    <source>
        <dbReference type="ARBA" id="ARBA00022553"/>
    </source>
</evidence>
<dbReference type="FunFam" id="1.20.5.1000:FF:000001">
    <property type="entry name" value="C-Jun-amino-terminal kinase-interacting protein 3 isoform X2"/>
    <property type="match status" value="1"/>
</dbReference>
<dbReference type="Gene3D" id="1.20.5.1000">
    <property type="entry name" value="arf6 gtpase in complex with a specific effector, jip4"/>
    <property type="match status" value="1"/>
</dbReference>
<keyword evidence="5" id="KW-0597">Phosphoprotein</keyword>
<feature type="coiled-coil region" evidence="15">
    <location>
        <begin position="60"/>
        <end position="161"/>
    </location>
</feature>
<keyword evidence="7 15" id="KW-0175">Coiled coil</keyword>
<dbReference type="InterPro" id="IPR015943">
    <property type="entry name" value="WD40/YVTN_repeat-like_dom_sf"/>
</dbReference>
<evidence type="ECO:0000256" key="6">
    <source>
        <dbReference type="ARBA" id="ARBA00022990"/>
    </source>
</evidence>
<evidence type="ECO:0000259" key="17">
    <source>
        <dbReference type="PROSITE" id="PS51776"/>
    </source>
</evidence>
<dbReference type="Ensembl" id="ENSNBRT00000008682.1">
    <property type="protein sequence ID" value="ENSNBRP00000008437.1"/>
    <property type="gene ID" value="ENSNBRG00000006506.1"/>
</dbReference>
<evidence type="ECO:0000256" key="7">
    <source>
        <dbReference type="ARBA" id="ARBA00023054"/>
    </source>
</evidence>
<evidence type="ECO:0000256" key="2">
    <source>
        <dbReference type="ARBA" id="ARBA00004656"/>
    </source>
</evidence>
<comment type="subcellular location">
    <subcellularLocation>
        <location evidence="1">Cytoplasm</location>
        <location evidence="1">Perinuclear region</location>
    </subcellularLocation>
    <subcellularLocation>
        <location evidence="2">Lysosome membrane</location>
    </subcellularLocation>
</comment>
<dbReference type="GO" id="GO:0005078">
    <property type="term" value="F:MAP-kinase scaffold activity"/>
    <property type="evidence" value="ECO:0007669"/>
    <property type="project" value="InterPro"/>
</dbReference>
<keyword evidence="4" id="KW-0963">Cytoplasm</keyword>
<dbReference type="FunFam" id="1.20.58.1770:FF:000001">
    <property type="entry name" value="C-Jun-amino-terminal kinase-interacting protein 3 isoform X1"/>
    <property type="match status" value="1"/>
</dbReference>
<keyword evidence="8" id="KW-0472">Membrane</keyword>
<dbReference type="SUPFAM" id="SSF50978">
    <property type="entry name" value="WD40 repeat-like"/>
    <property type="match status" value="1"/>
</dbReference>
<dbReference type="GO" id="GO:0019894">
    <property type="term" value="F:kinesin binding"/>
    <property type="evidence" value="ECO:0007669"/>
    <property type="project" value="TreeGrafter"/>
</dbReference>
<dbReference type="AlphaFoldDB" id="A0A3Q4GXB5"/>
<evidence type="ECO:0000256" key="15">
    <source>
        <dbReference type="SAM" id="Coils"/>
    </source>
</evidence>